<dbReference type="SUPFAM" id="SSF54211">
    <property type="entry name" value="Ribosomal protein S5 domain 2-like"/>
    <property type="match status" value="1"/>
</dbReference>
<sequence>MKETYISTCEKNFVNKAILADTRLDGRTLLEPRPLKINFGAKWGSCLVSLGQTRATAQVSCDIQTPKAARPNEGMLYVSVNLSPLAAEHFDGSRSSEATAVINRILEKCLKESKCVDLESLCIVADKKVCIKSIKLINICKLRFGNLYSILFLQVWNIRVDITIINHDGNLIDCAAIAALAALMHFHRPDVTSTGEEVIVHSFIEKDPLPLTLYHHPICISFITFENGKTVVDPSYLEERVGTAIFTLTLNSHREVCSLYFDYMENTALVADVIPSVSTFAANYAYELIREVKELVRQDVEAKYKKEVPEMNTFAQCIATDKVTSMISERINIKLMTWNHYNQADEEVSCSMETDPVNEEKSEIINVGNGTAELVMSKSNIAEGGKNMWHSSDSSDNEFEHWQDVEFVEVKNREKTPAETIDLSGDSEEEETTVLSKLDLE</sequence>
<dbReference type="AlphaFoldDB" id="A0ABD2WLY3"/>
<keyword evidence="7" id="KW-0539">Nucleus</keyword>
<comment type="similarity">
    <text evidence="3">Belongs to the RNase PH family.</text>
</comment>
<dbReference type="InterPro" id="IPR036345">
    <property type="entry name" value="ExoRNase_PH_dom2_sf"/>
</dbReference>
<comment type="caution">
    <text evidence="12">The sequence shown here is derived from an EMBL/GenBank/DDBJ whole genome shotgun (WGS) entry which is preliminary data.</text>
</comment>
<evidence type="ECO:0000313" key="12">
    <source>
        <dbReference type="EMBL" id="KAL3393857.1"/>
    </source>
</evidence>
<evidence type="ECO:0000256" key="8">
    <source>
        <dbReference type="ARBA" id="ARBA00032660"/>
    </source>
</evidence>
<dbReference type="InterPro" id="IPR033100">
    <property type="entry name" value="Rrp45"/>
</dbReference>
<evidence type="ECO:0000313" key="13">
    <source>
        <dbReference type="Proteomes" id="UP001627154"/>
    </source>
</evidence>
<dbReference type="EMBL" id="JBJJXI010000096">
    <property type="protein sequence ID" value="KAL3393857.1"/>
    <property type="molecule type" value="Genomic_DNA"/>
</dbReference>
<keyword evidence="5" id="KW-0963">Cytoplasm</keyword>
<accession>A0ABD2WLY3</accession>
<name>A0ABD2WLY3_9HYME</name>
<dbReference type="InterPro" id="IPR027408">
    <property type="entry name" value="PNPase/RNase_PH_dom_sf"/>
</dbReference>
<dbReference type="InterPro" id="IPR020568">
    <property type="entry name" value="Ribosomal_Su5_D2-typ_SF"/>
</dbReference>
<evidence type="ECO:0000256" key="6">
    <source>
        <dbReference type="ARBA" id="ARBA00022884"/>
    </source>
</evidence>
<evidence type="ECO:0000256" key="4">
    <source>
        <dbReference type="ARBA" id="ARBA00019572"/>
    </source>
</evidence>
<dbReference type="Proteomes" id="UP001627154">
    <property type="component" value="Unassembled WGS sequence"/>
</dbReference>
<organism evidence="12 13">
    <name type="scientific">Trichogramma kaykai</name>
    <dbReference type="NCBI Taxonomy" id="54128"/>
    <lineage>
        <taxon>Eukaryota</taxon>
        <taxon>Metazoa</taxon>
        <taxon>Ecdysozoa</taxon>
        <taxon>Arthropoda</taxon>
        <taxon>Hexapoda</taxon>
        <taxon>Insecta</taxon>
        <taxon>Pterygota</taxon>
        <taxon>Neoptera</taxon>
        <taxon>Endopterygota</taxon>
        <taxon>Hymenoptera</taxon>
        <taxon>Apocrita</taxon>
        <taxon>Proctotrupomorpha</taxon>
        <taxon>Chalcidoidea</taxon>
        <taxon>Trichogrammatidae</taxon>
        <taxon>Trichogramma</taxon>
    </lineage>
</organism>
<dbReference type="PANTHER" id="PTHR11097:SF14">
    <property type="entry name" value="EXOSOME COMPLEX COMPONENT RRP45"/>
    <property type="match status" value="1"/>
</dbReference>
<feature type="region of interest" description="Disordered" evidence="9">
    <location>
        <begin position="416"/>
        <end position="441"/>
    </location>
</feature>
<protein>
    <recommendedName>
        <fullName evidence="4">Exosome complex component RRP45</fullName>
    </recommendedName>
    <alternativeName>
        <fullName evidence="8">Exosome component 9</fullName>
    </alternativeName>
</protein>
<dbReference type="Pfam" id="PF03725">
    <property type="entry name" value="RNase_PH_C"/>
    <property type="match status" value="1"/>
</dbReference>
<dbReference type="InterPro" id="IPR015847">
    <property type="entry name" value="ExoRNase_PH_dom2"/>
</dbReference>
<dbReference type="PANTHER" id="PTHR11097">
    <property type="entry name" value="EXOSOME COMPLEX EXONUCLEASE RIBOSOMAL RNA PROCESSING PROTEIN"/>
    <property type="match status" value="1"/>
</dbReference>
<evidence type="ECO:0000256" key="9">
    <source>
        <dbReference type="SAM" id="MobiDB-lite"/>
    </source>
</evidence>
<feature type="domain" description="Exoribonuclease phosphorolytic" evidence="11">
    <location>
        <begin position="217"/>
        <end position="259"/>
    </location>
</feature>
<evidence type="ECO:0000259" key="10">
    <source>
        <dbReference type="Pfam" id="PF01138"/>
    </source>
</evidence>
<evidence type="ECO:0000256" key="3">
    <source>
        <dbReference type="ARBA" id="ARBA00006678"/>
    </source>
</evidence>
<evidence type="ECO:0000259" key="11">
    <source>
        <dbReference type="Pfam" id="PF03725"/>
    </source>
</evidence>
<gene>
    <name evidence="12" type="ORF">TKK_012081</name>
</gene>
<dbReference type="InterPro" id="IPR050590">
    <property type="entry name" value="Exosome_comp_Rrp42_subfam"/>
</dbReference>
<reference evidence="12 13" key="1">
    <citation type="journal article" date="2024" name="bioRxiv">
        <title>A reference genome for Trichogramma kaykai: A tiny desert-dwelling parasitoid wasp with competing sex-ratio distorters.</title>
        <authorList>
            <person name="Culotta J."/>
            <person name="Lindsey A.R."/>
        </authorList>
    </citation>
    <scope>NUCLEOTIDE SEQUENCE [LARGE SCALE GENOMIC DNA]</scope>
    <source>
        <strain evidence="12 13">KSX58</strain>
    </source>
</reference>
<evidence type="ECO:0000256" key="7">
    <source>
        <dbReference type="ARBA" id="ARBA00023242"/>
    </source>
</evidence>
<evidence type="ECO:0000256" key="1">
    <source>
        <dbReference type="ARBA" id="ARBA00004123"/>
    </source>
</evidence>
<dbReference type="SUPFAM" id="SSF55666">
    <property type="entry name" value="Ribonuclease PH domain 2-like"/>
    <property type="match status" value="1"/>
</dbReference>
<dbReference type="CDD" id="cd11368">
    <property type="entry name" value="RNase_PH_RRP45"/>
    <property type="match status" value="1"/>
</dbReference>
<dbReference type="InterPro" id="IPR001247">
    <property type="entry name" value="ExoRNase_PH_dom1"/>
</dbReference>
<dbReference type="GO" id="GO:0005634">
    <property type="term" value="C:nucleus"/>
    <property type="evidence" value="ECO:0007669"/>
    <property type="project" value="UniProtKB-SubCell"/>
</dbReference>
<dbReference type="GO" id="GO:0003723">
    <property type="term" value="F:RNA binding"/>
    <property type="evidence" value="ECO:0007669"/>
    <property type="project" value="UniProtKB-KW"/>
</dbReference>
<evidence type="ECO:0000256" key="5">
    <source>
        <dbReference type="ARBA" id="ARBA00022490"/>
    </source>
</evidence>
<feature type="domain" description="Exoribonuclease phosphorolytic" evidence="10">
    <location>
        <begin position="32"/>
        <end position="189"/>
    </location>
</feature>
<evidence type="ECO:0000256" key="2">
    <source>
        <dbReference type="ARBA" id="ARBA00004496"/>
    </source>
</evidence>
<dbReference type="Pfam" id="PF01138">
    <property type="entry name" value="RNase_PH"/>
    <property type="match status" value="1"/>
</dbReference>
<proteinExistence type="inferred from homology"/>
<dbReference type="GO" id="GO:0005737">
    <property type="term" value="C:cytoplasm"/>
    <property type="evidence" value="ECO:0007669"/>
    <property type="project" value="UniProtKB-SubCell"/>
</dbReference>
<keyword evidence="13" id="KW-1185">Reference proteome</keyword>
<comment type="subcellular location">
    <subcellularLocation>
        <location evidence="2">Cytoplasm</location>
    </subcellularLocation>
    <subcellularLocation>
        <location evidence="1">Nucleus</location>
    </subcellularLocation>
</comment>
<dbReference type="Gene3D" id="3.30.230.70">
    <property type="entry name" value="GHMP Kinase, N-terminal domain"/>
    <property type="match status" value="1"/>
</dbReference>
<keyword evidence="6" id="KW-0694">RNA-binding</keyword>